<accession>A0A1C0YV58</accession>
<dbReference type="AlphaFoldDB" id="A0A1C0YV58"/>
<comment type="caution">
    <text evidence="1">The sequence shown here is derived from an EMBL/GenBank/DDBJ whole genome shotgun (WGS) entry which is preliminary data.</text>
</comment>
<evidence type="ECO:0000313" key="1">
    <source>
        <dbReference type="EMBL" id="OCS91060.1"/>
    </source>
</evidence>
<reference evidence="1 2" key="1">
    <citation type="submission" date="2016-07" db="EMBL/GenBank/DDBJ databases">
        <title>Caryophanon latum genome sequencing.</title>
        <authorList>
            <person name="Verma A."/>
            <person name="Pal Y."/>
            <person name="Krishnamurthi S."/>
        </authorList>
    </citation>
    <scope>NUCLEOTIDE SEQUENCE [LARGE SCALE GENOMIC DNA]</scope>
    <source>
        <strain evidence="1 2">DSM 14151</strain>
    </source>
</reference>
<protein>
    <submittedName>
        <fullName evidence="1">Uncharacterized protein</fullName>
    </submittedName>
</protein>
<dbReference type="Proteomes" id="UP000093482">
    <property type="component" value="Unassembled WGS sequence"/>
</dbReference>
<organism evidence="1 2">
    <name type="scientific">Caryophanon latum</name>
    <dbReference type="NCBI Taxonomy" id="33977"/>
    <lineage>
        <taxon>Bacteria</taxon>
        <taxon>Bacillati</taxon>
        <taxon>Bacillota</taxon>
        <taxon>Bacilli</taxon>
        <taxon>Bacillales</taxon>
        <taxon>Caryophanaceae</taxon>
        <taxon>Caryophanon</taxon>
    </lineage>
</organism>
<name>A0A1C0YV58_9BACL</name>
<dbReference type="EMBL" id="MATO01000031">
    <property type="protein sequence ID" value="OCS91060.1"/>
    <property type="molecule type" value="Genomic_DNA"/>
</dbReference>
<proteinExistence type="predicted"/>
<gene>
    <name evidence="1" type="ORF">A6K76_09965</name>
</gene>
<sequence length="313" mass="35356">MSVNLDINVFTSYVDSKPFYGEYERRMEQERLANQKPSAPLSQEEAAKVKEKIGDAVELTEEARSFLSNVAERKAKAQALQQAAQNSAVGENAFQYTGDLKKQHLVISEAFSKMGVYDAMSNDEVRQFEHLLKDITAGMDSINGGNRDLDHELSRDAAQVSFMSSVAALQELGKKYVGAEHQERFQALMEDYKEHNAANVAQHISIRELAAQNMQQFPMSNASGYRSNTEAAIRTLASVTHSQEQTETYHNELLSLFEQIKKDEKPLRSIFEEIKQSMFAHASGNQVTSTIKAYIQNRDGQELSRLQSYWQKI</sequence>
<dbReference type="OrthoDB" id="2850702at2"/>
<evidence type="ECO:0000313" key="2">
    <source>
        <dbReference type="Proteomes" id="UP000093482"/>
    </source>
</evidence>
<dbReference type="RefSeq" id="WP_066463729.1">
    <property type="nucleotide sequence ID" value="NZ_MATO01000031.1"/>
</dbReference>
<keyword evidence="2" id="KW-1185">Reference proteome</keyword>